<organism evidence="1 2">
    <name type="scientific">Cichlidogyrus casuarinus</name>
    <dbReference type="NCBI Taxonomy" id="1844966"/>
    <lineage>
        <taxon>Eukaryota</taxon>
        <taxon>Metazoa</taxon>
        <taxon>Spiralia</taxon>
        <taxon>Lophotrochozoa</taxon>
        <taxon>Platyhelminthes</taxon>
        <taxon>Monogenea</taxon>
        <taxon>Monopisthocotylea</taxon>
        <taxon>Dactylogyridea</taxon>
        <taxon>Ancyrocephalidae</taxon>
        <taxon>Cichlidogyrus</taxon>
    </lineage>
</organism>
<dbReference type="EMBL" id="JBJKFK010004034">
    <property type="protein sequence ID" value="KAL3309337.1"/>
    <property type="molecule type" value="Genomic_DNA"/>
</dbReference>
<protein>
    <submittedName>
        <fullName evidence="1">Uncharacterized protein</fullName>
    </submittedName>
</protein>
<name>A0ABD2PR34_9PLAT</name>
<keyword evidence="2" id="KW-1185">Reference proteome</keyword>
<dbReference type="Proteomes" id="UP001626550">
    <property type="component" value="Unassembled WGS sequence"/>
</dbReference>
<gene>
    <name evidence="1" type="ORF">Ciccas_012115</name>
</gene>
<reference evidence="1 2" key="1">
    <citation type="submission" date="2024-11" db="EMBL/GenBank/DDBJ databases">
        <title>Adaptive evolution of stress response genes in parasites aligns with host niche diversity.</title>
        <authorList>
            <person name="Hahn C."/>
            <person name="Resl P."/>
        </authorList>
    </citation>
    <scope>NUCLEOTIDE SEQUENCE [LARGE SCALE GENOMIC DNA]</scope>
    <source>
        <strain evidence="1">EGGRZ-B1_66</strain>
        <tissue evidence="1">Body</tissue>
    </source>
</reference>
<comment type="caution">
    <text evidence="1">The sequence shown here is derived from an EMBL/GenBank/DDBJ whole genome shotgun (WGS) entry which is preliminary data.</text>
</comment>
<evidence type="ECO:0000313" key="1">
    <source>
        <dbReference type="EMBL" id="KAL3309337.1"/>
    </source>
</evidence>
<sequence>MANTGPIHDHNLKASLGQRCKRNVKPTILETKESPSGAFSIKCNPKGTNRDTAEVMSKSGLRAKILSDEYSKL</sequence>
<dbReference type="AlphaFoldDB" id="A0ABD2PR34"/>
<accession>A0ABD2PR34</accession>
<proteinExistence type="predicted"/>
<evidence type="ECO:0000313" key="2">
    <source>
        <dbReference type="Proteomes" id="UP001626550"/>
    </source>
</evidence>